<sequence length="126" mass="14789">MKPIFDNHYFTEQQQSPQMIQQIRNQTSVIVSPGHLNNVDANNDDNVKPTIPMQNAISYMLGEANFDHVQQERIEQSQRDCSLNAALCFAKNNILEYYYKSSNIITQQFINVSHHFYRKYLSKWSN</sequence>
<proteinExistence type="predicted"/>
<evidence type="ECO:0000313" key="2">
    <source>
        <dbReference type="Proteomes" id="UP000194236"/>
    </source>
</evidence>
<accession>A0A1Y3B805</accession>
<organism evidence="1 2">
    <name type="scientific">Euroglyphus maynei</name>
    <name type="common">Mayne's house dust mite</name>
    <dbReference type="NCBI Taxonomy" id="6958"/>
    <lineage>
        <taxon>Eukaryota</taxon>
        <taxon>Metazoa</taxon>
        <taxon>Ecdysozoa</taxon>
        <taxon>Arthropoda</taxon>
        <taxon>Chelicerata</taxon>
        <taxon>Arachnida</taxon>
        <taxon>Acari</taxon>
        <taxon>Acariformes</taxon>
        <taxon>Sarcoptiformes</taxon>
        <taxon>Astigmata</taxon>
        <taxon>Psoroptidia</taxon>
        <taxon>Analgoidea</taxon>
        <taxon>Pyroglyphidae</taxon>
        <taxon>Pyroglyphinae</taxon>
        <taxon>Euroglyphus</taxon>
    </lineage>
</organism>
<gene>
    <name evidence="1" type="ORF">BLA29_009211</name>
</gene>
<dbReference type="EMBL" id="MUJZ01038180">
    <property type="protein sequence ID" value="OTF76297.1"/>
    <property type="molecule type" value="Genomic_DNA"/>
</dbReference>
<dbReference type="OrthoDB" id="6514781at2759"/>
<comment type="caution">
    <text evidence="1">The sequence shown here is derived from an EMBL/GenBank/DDBJ whole genome shotgun (WGS) entry which is preliminary data.</text>
</comment>
<dbReference type="Proteomes" id="UP000194236">
    <property type="component" value="Unassembled WGS sequence"/>
</dbReference>
<keyword evidence="2" id="KW-1185">Reference proteome</keyword>
<dbReference type="AlphaFoldDB" id="A0A1Y3B805"/>
<protein>
    <submittedName>
        <fullName evidence="1">Uncharacterized protein</fullName>
    </submittedName>
</protein>
<reference evidence="1 2" key="1">
    <citation type="submission" date="2017-03" db="EMBL/GenBank/DDBJ databases">
        <title>Genome Survey of Euroglyphus maynei.</title>
        <authorList>
            <person name="Arlian L.G."/>
            <person name="Morgan M.S."/>
            <person name="Rider S.D."/>
        </authorList>
    </citation>
    <scope>NUCLEOTIDE SEQUENCE [LARGE SCALE GENOMIC DNA]</scope>
    <source>
        <strain evidence="1">Arlian Lab</strain>
        <tissue evidence="1">Whole body</tissue>
    </source>
</reference>
<name>A0A1Y3B805_EURMA</name>
<evidence type="ECO:0000313" key="1">
    <source>
        <dbReference type="EMBL" id="OTF76297.1"/>
    </source>
</evidence>